<dbReference type="AlphaFoldDB" id="A0A835IVX2"/>
<proteinExistence type="predicted"/>
<gene>
    <name evidence="3" type="ORF">IFM89_010541</name>
</gene>
<dbReference type="InterPro" id="IPR018613">
    <property type="entry name" value="Ccdc97-like"/>
</dbReference>
<dbReference type="PANTHER" id="PTHR31840:SF1">
    <property type="entry name" value="COILED-COIL DOMAIN-CONTAINING PROTEIN 97"/>
    <property type="match status" value="1"/>
</dbReference>
<feature type="compositionally biased region" description="Polar residues" evidence="1">
    <location>
        <begin position="226"/>
        <end position="238"/>
    </location>
</feature>
<accession>A0A835IVX2</accession>
<dbReference type="Proteomes" id="UP000631114">
    <property type="component" value="Unassembled WGS sequence"/>
</dbReference>
<feature type="domain" description="CCD97-like C-terminal" evidence="2">
    <location>
        <begin position="96"/>
        <end position="305"/>
    </location>
</feature>
<dbReference type="Pfam" id="PF09747">
    <property type="entry name" value="CCD97-like_C"/>
    <property type="match status" value="1"/>
</dbReference>
<dbReference type="OrthoDB" id="333176at2759"/>
<sequence>MESIAERLSGMDNLYFPRSIGHVIDSPQRKSILLDLLSKDAAVFLERYGELLTGEELNEFDVKKSDYEVNWHLNKLRSLMNPTVEDVRLRSVKVKNRRRAYMSKLVIEGNYFSEDSMREREPYLHHEFVGKFQDPSGRSMARPGEKWSETLMRRCEEAVLVDKIRGEQQRLGVDQRDWTPFNLDLLEYHNSTSSHQDKNVKNVLSNLTDFNGLLRYWMEFQEPDNNDPSNGVRSNGTESNEKASLSAVEMQDQMEQFTHVMQQKFLSGKDSHYLDYSIIDNDETLDDHWLREANHDAEEKYFADD</sequence>
<organism evidence="3 4">
    <name type="scientific">Coptis chinensis</name>
    <dbReference type="NCBI Taxonomy" id="261450"/>
    <lineage>
        <taxon>Eukaryota</taxon>
        <taxon>Viridiplantae</taxon>
        <taxon>Streptophyta</taxon>
        <taxon>Embryophyta</taxon>
        <taxon>Tracheophyta</taxon>
        <taxon>Spermatophyta</taxon>
        <taxon>Magnoliopsida</taxon>
        <taxon>Ranunculales</taxon>
        <taxon>Ranunculaceae</taxon>
        <taxon>Coptidoideae</taxon>
        <taxon>Coptis</taxon>
    </lineage>
</organism>
<comment type="caution">
    <text evidence="3">The sequence shown here is derived from an EMBL/GenBank/DDBJ whole genome shotgun (WGS) entry which is preliminary data.</text>
</comment>
<dbReference type="InterPro" id="IPR040233">
    <property type="entry name" value="CCD97-like_C"/>
</dbReference>
<name>A0A835IVX2_9MAGN</name>
<keyword evidence="4" id="KW-1185">Reference proteome</keyword>
<evidence type="ECO:0000313" key="3">
    <source>
        <dbReference type="EMBL" id="KAF9624374.1"/>
    </source>
</evidence>
<protein>
    <recommendedName>
        <fullName evidence="2">CCD97-like C-terminal domain-containing protein</fullName>
    </recommendedName>
</protein>
<reference evidence="3 4" key="1">
    <citation type="submission" date="2020-10" db="EMBL/GenBank/DDBJ databases">
        <title>The Coptis chinensis genome and diversification of protoberbering-type alkaloids.</title>
        <authorList>
            <person name="Wang B."/>
            <person name="Shu S."/>
            <person name="Song C."/>
            <person name="Liu Y."/>
        </authorList>
    </citation>
    <scope>NUCLEOTIDE SEQUENCE [LARGE SCALE GENOMIC DNA]</scope>
    <source>
        <strain evidence="3">HL-2020</strain>
        <tissue evidence="3">Leaf</tissue>
    </source>
</reference>
<dbReference type="PANTHER" id="PTHR31840">
    <property type="entry name" value="COILED-COIL DOMAIN-CONTAINING PROTEIN 97"/>
    <property type="match status" value="1"/>
</dbReference>
<dbReference type="EMBL" id="JADFTS010000001">
    <property type="protein sequence ID" value="KAF9624374.1"/>
    <property type="molecule type" value="Genomic_DNA"/>
</dbReference>
<evidence type="ECO:0000256" key="1">
    <source>
        <dbReference type="SAM" id="MobiDB-lite"/>
    </source>
</evidence>
<evidence type="ECO:0000313" key="4">
    <source>
        <dbReference type="Proteomes" id="UP000631114"/>
    </source>
</evidence>
<feature type="region of interest" description="Disordered" evidence="1">
    <location>
        <begin position="221"/>
        <end position="247"/>
    </location>
</feature>
<evidence type="ECO:0000259" key="2">
    <source>
        <dbReference type="Pfam" id="PF09747"/>
    </source>
</evidence>